<protein>
    <submittedName>
        <fullName evidence="1">Uncharacterized protein</fullName>
    </submittedName>
</protein>
<keyword evidence="2" id="KW-1185">Reference proteome</keyword>
<dbReference type="AlphaFoldDB" id="A0A923E364"/>
<reference evidence="1" key="1">
    <citation type="submission" date="2020-08" db="EMBL/GenBank/DDBJ databases">
        <title>Sequencing the genomes of 1000 actinobacteria strains.</title>
        <authorList>
            <person name="Klenk H.-P."/>
        </authorList>
    </citation>
    <scope>NUCLEOTIDE SEQUENCE</scope>
    <source>
        <strain evidence="1">DSM 10695</strain>
    </source>
</reference>
<evidence type="ECO:0000313" key="1">
    <source>
        <dbReference type="EMBL" id="MBB6333537.1"/>
    </source>
</evidence>
<proteinExistence type="predicted"/>
<dbReference type="Proteomes" id="UP000617426">
    <property type="component" value="Unassembled WGS sequence"/>
</dbReference>
<dbReference type="EMBL" id="JACHMK010000001">
    <property type="protein sequence ID" value="MBB6333537.1"/>
    <property type="molecule type" value="Genomic_DNA"/>
</dbReference>
<comment type="caution">
    <text evidence="1">The sequence shown here is derived from an EMBL/GenBank/DDBJ whole genome shotgun (WGS) entry which is preliminary data.</text>
</comment>
<sequence length="91" mass="9477">MDAEASRAIAGRLEGVAVSITTSVDGIPTQCRGGDVEHLLWGIVGDVTAACAVLHSNAARGSNAVRRIVDDAEYADSVFEAEFESLMRGLG</sequence>
<gene>
    <name evidence="1" type="ORF">HD592_000102</name>
</gene>
<organism evidence="1 2">
    <name type="scientific">Schaalia hyovaginalis</name>
    <dbReference type="NCBI Taxonomy" id="29316"/>
    <lineage>
        <taxon>Bacteria</taxon>
        <taxon>Bacillati</taxon>
        <taxon>Actinomycetota</taxon>
        <taxon>Actinomycetes</taxon>
        <taxon>Actinomycetales</taxon>
        <taxon>Actinomycetaceae</taxon>
        <taxon>Schaalia</taxon>
    </lineage>
</organism>
<evidence type="ECO:0000313" key="2">
    <source>
        <dbReference type="Proteomes" id="UP000617426"/>
    </source>
</evidence>
<dbReference type="RefSeq" id="WP_184451248.1">
    <property type="nucleotide sequence ID" value="NZ_JACHMK010000001.1"/>
</dbReference>
<name>A0A923E364_9ACTO</name>
<accession>A0A923E364</accession>